<protein>
    <submittedName>
        <fullName evidence="1">Uncharacterized protein</fullName>
    </submittedName>
</protein>
<dbReference type="EMBL" id="CM046118">
    <property type="protein sequence ID" value="KAI8437920.1"/>
    <property type="molecule type" value="Genomic_DNA"/>
</dbReference>
<dbReference type="Proteomes" id="UP001064048">
    <property type="component" value="Chromosome 18"/>
</dbReference>
<evidence type="ECO:0000313" key="2">
    <source>
        <dbReference type="Proteomes" id="UP001064048"/>
    </source>
</evidence>
<name>A0ACC0KNN3_CHOFU</name>
<accession>A0ACC0KNN3</accession>
<keyword evidence="2" id="KW-1185">Reference proteome</keyword>
<comment type="caution">
    <text evidence="1">The sequence shown here is derived from an EMBL/GenBank/DDBJ whole genome shotgun (WGS) entry which is preliminary data.</text>
</comment>
<proteinExistence type="predicted"/>
<evidence type="ECO:0000313" key="1">
    <source>
        <dbReference type="EMBL" id="KAI8437920.1"/>
    </source>
</evidence>
<gene>
    <name evidence="1" type="ORF">MSG28_010600</name>
</gene>
<organism evidence="1 2">
    <name type="scientific">Choristoneura fumiferana</name>
    <name type="common">Spruce budworm moth</name>
    <name type="synonym">Archips fumiferana</name>
    <dbReference type="NCBI Taxonomy" id="7141"/>
    <lineage>
        <taxon>Eukaryota</taxon>
        <taxon>Metazoa</taxon>
        <taxon>Ecdysozoa</taxon>
        <taxon>Arthropoda</taxon>
        <taxon>Hexapoda</taxon>
        <taxon>Insecta</taxon>
        <taxon>Pterygota</taxon>
        <taxon>Neoptera</taxon>
        <taxon>Endopterygota</taxon>
        <taxon>Lepidoptera</taxon>
        <taxon>Glossata</taxon>
        <taxon>Ditrysia</taxon>
        <taxon>Tortricoidea</taxon>
        <taxon>Tortricidae</taxon>
        <taxon>Tortricinae</taxon>
        <taxon>Choristoneura</taxon>
    </lineage>
</organism>
<sequence length="462" mass="52799">MINDTSEATSVTVARPSSSETNQREPFIISRCQRSTEEPVNNNGDDETDETDEEEKLLTVYCRSGKLGAAYYTIQTGELFILDELPDRPPDFPMFTNLFRQVDPVRILLDGRTQSAFVNQVKKTVFDDGNGDGGKCKLVFLASKEYSFEACKRRIYSLSLPTEPTDCTDTERTLFLRTVVDFNQTQTVHALGALLRYLDLNWSNLNLDLQSKPQFLSLRRISLKDIVTIDEDTYRGLQIFSTISHPSNFKKGVQGSNKEGLSLFHLFSSSRKSTLKLINKNVTKDRGAPRLRSRHSVEVFKIVNESSTLSANKLLRSLAEVYSYKGMNLLQNSSHSKPNKLFWTRVLMQHPTTDLDTLKRRQDAVEFFMKPQNDTIVRNMCSSLRYIRNVNTLYNAVLICEMCENTGNSSEFLEQLGSFDNHKLYEMALYMNRIVDFDLSKTERKFTVKAGVDQELDMSESI</sequence>
<reference evidence="1 2" key="1">
    <citation type="journal article" date="2022" name="Genome Biol. Evol.">
        <title>The Spruce Budworm Genome: Reconstructing the Evolutionary History of Antifreeze Proteins.</title>
        <authorList>
            <person name="Beliveau C."/>
            <person name="Gagne P."/>
            <person name="Picq S."/>
            <person name="Vernygora O."/>
            <person name="Keeling C.I."/>
            <person name="Pinkney K."/>
            <person name="Doucet D."/>
            <person name="Wen F."/>
            <person name="Johnston J.S."/>
            <person name="Maaroufi H."/>
            <person name="Boyle B."/>
            <person name="Laroche J."/>
            <person name="Dewar K."/>
            <person name="Juretic N."/>
            <person name="Blackburn G."/>
            <person name="Nisole A."/>
            <person name="Brunet B."/>
            <person name="Brandao M."/>
            <person name="Lumley L."/>
            <person name="Duan J."/>
            <person name="Quan G."/>
            <person name="Lucarotti C.J."/>
            <person name="Roe A.D."/>
            <person name="Sperling F.A.H."/>
            <person name="Levesque R.C."/>
            <person name="Cusson M."/>
        </authorList>
    </citation>
    <scope>NUCLEOTIDE SEQUENCE [LARGE SCALE GENOMIC DNA]</scope>
    <source>
        <strain evidence="1">Glfc:IPQL:Cfum</strain>
    </source>
</reference>